<dbReference type="Proteomes" id="UP001415857">
    <property type="component" value="Unassembled WGS sequence"/>
</dbReference>
<keyword evidence="4" id="KW-1185">Reference proteome</keyword>
<dbReference type="PANTHER" id="PTHR43205:SF7">
    <property type="entry name" value="PROSTAGLANDIN REDUCTASE 1"/>
    <property type="match status" value="1"/>
</dbReference>
<evidence type="ECO:0000256" key="1">
    <source>
        <dbReference type="ARBA" id="ARBA00023002"/>
    </source>
</evidence>
<dbReference type="PANTHER" id="PTHR43205">
    <property type="entry name" value="PROSTAGLANDIN REDUCTASE"/>
    <property type="match status" value="1"/>
</dbReference>
<evidence type="ECO:0000313" key="4">
    <source>
        <dbReference type="Proteomes" id="UP001415857"/>
    </source>
</evidence>
<gene>
    <name evidence="3" type="ORF">L1049_016536</name>
</gene>
<dbReference type="EMBL" id="JBBPBK010000003">
    <property type="protein sequence ID" value="KAK9288089.1"/>
    <property type="molecule type" value="Genomic_DNA"/>
</dbReference>
<dbReference type="GO" id="GO:0032440">
    <property type="term" value="F:2-alkenal reductase [NAD(P)H] activity"/>
    <property type="evidence" value="ECO:0007669"/>
    <property type="project" value="TreeGrafter"/>
</dbReference>
<proteinExistence type="predicted"/>
<protein>
    <recommendedName>
        <fullName evidence="2">Oxidoreductase N-terminal domain-containing protein</fullName>
    </recommendedName>
</protein>
<keyword evidence="1" id="KW-0560">Oxidoreductase</keyword>
<name>A0AAP0S0Y7_LIQFO</name>
<dbReference type="SUPFAM" id="SSF50129">
    <property type="entry name" value="GroES-like"/>
    <property type="match status" value="1"/>
</dbReference>
<comment type="caution">
    <text evidence="3">The sequence shown here is derived from an EMBL/GenBank/DDBJ whole genome shotgun (WGS) entry which is preliminary data.</text>
</comment>
<dbReference type="InterPro" id="IPR011032">
    <property type="entry name" value="GroES-like_sf"/>
</dbReference>
<dbReference type="Pfam" id="PF16884">
    <property type="entry name" value="ADH_N_2"/>
    <property type="match status" value="1"/>
</dbReference>
<evidence type="ECO:0000313" key="3">
    <source>
        <dbReference type="EMBL" id="KAK9288089.1"/>
    </source>
</evidence>
<dbReference type="Gene3D" id="3.90.180.10">
    <property type="entry name" value="Medium-chain alcohol dehydrogenases, catalytic domain"/>
    <property type="match status" value="1"/>
</dbReference>
<dbReference type="InterPro" id="IPR041694">
    <property type="entry name" value="ADH_N_2"/>
</dbReference>
<sequence length="171" mass="19189">MAKGEVVSNKQVIFRDYITGFPKEKDLILSTGTIHLKVPEVSNAVVVKNLYLSCDPYMRFCMQGEANISDSPSYIPGSVINWFGVAKVLDFGHPNFKEGDFIWGKTRWEEYGLITTPETIFKIEHTDVPLSYYTGLLGATGSHASRKFYPCGHVVVANDNATDFFVHMLLE</sequence>
<accession>A0AAP0S0Y7</accession>
<evidence type="ECO:0000259" key="2">
    <source>
        <dbReference type="Pfam" id="PF16884"/>
    </source>
</evidence>
<dbReference type="InterPro" id="IPR045010">
    <property type="entry name" value="MDR_fam"/>
</dbReference>
<reference evidence="3 4" key="1">
    <citation type="journal article" date="2024" name="Plant J.">
        <title>Genome sequences and population genomics reveal climatic adaptation and genomic divergence between two closely related sweetgum species.</title>
        <authorList>
            <person name="Xu W.Q."/>
            <person name="Ren C.Q."/>
            <person name="Zhang X.Y."/>
            <person name="Comes H.P."/>
            <person name="Liu X.H."/>
            <person name="Li Y.G."/>
            <person name="Kettle C.J."/>
            <person name="Jalonen R."/>
            <person name="Gaisberger H."/>
            <person name="Ma Y.Z."/>
            <person name="Qiu Y.X."/>
        </authorList>
    </citation>
    <scope>NUCLEOTIDE SEQUENCE [LARGE SCALE GENOMIC DNA]</scope>
    <source>
        <strain evidence="3">Hangzhou</strain>
    </source>
</reference>
<organism evidence="3 4">
    <name type="scientific">Liquidambar formosana</name>
    <name type="common">Formosan gum</name>
    <dbReference type="NCBI Taxonomy" id="63359"/>
    <lineage>
        <taxon>Eukaryota</taxon>
        <taxon>Viridiplantae</taxon>
        <taxon>Streptophyta</taxon>
        <taxon>Embryophyta</taxon>
        <taxon>Tracheophyta</taxon>
        <taxon>Spermatophyta</taxon>
        <taxon>Magnoliopsida</taxon>
        <taxon>eudicotyledons</taxon>
        <taxon>Gunneridae</taxon>
        <taxon>Pentapetalae</taxon>
        <taxon>Saxifragales</taxon>
        <taxon>Altingiaceae</taxon>
        <taxon>Liquidambar</taxon>
    </lineage>
</organism>
<feature type="domain" description="Oxidoreductase N-terminal" evidence="2">
    <location>
        <begin position="10"/>
        <end position="119"/>
    </location>
</feature>
<dbReference type="AlphaFoldDB" id="A0AAP0S0Y7"/>